<name>A0A345XQ97_9ACTN</name>
<dbReference type="InterPro" id="IPR028978">
    <property type="entry name" value="Chorismate_lyase_/UTRA_dom_sf"/>
</dbReference>
<dbReference type="RefSeq" id="WP_208878888.1">
    <property type="nucleotide sequence ID" value="NZ_CP031320.1"/>
</dbReference>
<dbReference type="Gene3D" id="3.40.1410.10">
    <property type="entry name" value="Chorismate lyase-like"/>
    <property type="match status" value="1"/>
</dbReference>
<evidence type="ECO:0008006" key="3">
    <source>
        <dbReference type="Google" id="ProtNLM"/>
    </source>
</evidence>
<dbReference type="EMBL" id="CP031320">
    <property type="protein sequence ID" value="AXK33813.1"/>
    <property type="molecule type" value="Genomic_DNA"/>
</dbReference>
<dbReference type="SUPFAM" id="SSF64288">
    <property type="entry name" value="Chorismate lyase-like"/>
    <property type="match status" value="1"/>
</dbReference>
<dbReference type="Proteomes" id="UP000254425">
    <property type="component" value="Chromosome"/>
</dbReference>
<accession>A0A345XQ97</accession>
<protein>
    <recommendedName>
        <fullName evidence="3">DUF98 domain-containing protein</fullName>
    </recommendedName>
</protein>
<gene>
    <name evidence="1" type="ORF">DVA86_15260</name>
</gene>
<evidence type="ECO:0000313" key="2">
    <source>
        <dbReference type="Proteomes" id="UP000254425"/>
    </source>
</evidence>
<dbReference type="KEGG" id="sarm:DVA86_15260"/>
<reference evidence="1 2" key="1">
    <citation type="submission" date="2018-07" db="EMBL/GenBank/DDBJ databases">
        <title>Draft genome of the type strain Streptomyces armeniacus ATCC 15676.</title>
        <authorList>
            <person name="Labana P."/>
            <person name="Gosse J.T."/>
            <person name="Boddy C.N."/>
        </authorList>
    </citation>
    <scope>NUCLEOTIDE SEQUENCE [LARGE SCALE GENOMIC DNA]</scope>
    <source>
        <strain evidence="1 2">ATCC 15676</strain>
    </source>
</reference>
<organism evidence="1 2">
    <name type="scientific">Streptomyces armeniacus</name>
    <dbReference type="NCBI Taxonomy" id="83291"/>
    <lineage>
        <taxon>Bacteria</taxon>
        <taxon>Bacillati</taxon>
        <taxon>Actinomycetota</taxon>
        <taxon>Actinomycetes</taxon>
        <taxon>Kitasatosporales</taxon>
        <taxon>Streptomycetaceae</taxon>
        <taxon>Streptomyces</taxon>
    </lineage>
</organism>
<sequence length="186" mass="19525">MPQVSVDAGVTRMLLCSDGSTTILLEALLDCPLAVLVASQQDVPVEELPERAVSALGLSPGDPVVERKSTLVAPDGAPASMNLVVFAAPPSGWSGSASDTAPLGKRLHEASTRQHREVLSYGVTEWPGDEAGDEPDDEAGRPCAYKESVIACDDGVRLYVLEKFHPDHVRLPADAGLLTATGRDAV</sequence>
<evidence type="ECO:0000313" key="1">
    <source>
        <dbReference type="EMBL" id="AXK33813.1"/>
    </source>
</evidence>
<dbReference type="AlphaFoldDB" id="A0A345XQ97"/>
<proteinExistence type="predicted"/>
<keyword evidence="2" id="KW-1185">Reference proteome</keyword>